<evidence type="ECO:0000256" key="1">
    <source>
        <dbReference type="SAM" id="SignalP"/>
    </source>
</evidence>
<dbReference type="Gene3D" id="3.20.20.80">
    <property type="entry name" value="Glycosidases"/>
    <property type="match status" value="1"/>
</dbReference>
<reference evidence="2 3" key="1">
    <citation type="submission" date="2019-05" db="EMBL/GenBank/DDBJ databases">
        <title>Burkholderia sp. DHOD12, isolated from subtropical forest soil.</title>
        <authorList>
            <person name="Gao Z.-H."/>
            <person name="Qiu L.-H."/>
        </authorList>
    </citation>
    <scope>NUCLEOTIDE SEQUENCE [LARGE SCALE GENOMIC DNA]</scope>
    <source>
        <strain evidence="2 3">DHOD12</strain>
    </source>
</reference>
<evidence type="ECO:0000313" key="3">
    <source>
        <dbReference type="Proteomes" id="UP000298656"/>
    </source>
</evidence>
<keyword evidence="1" id="KW-0732">Signal</keyword>
<dbReference type="OrthoDB" id="9816564at2"/>
<dbReference type="EMBL" id="CP040078">
    <property type="protein sequence ID" value="QCP54122.1"/>
    <property type="molecule type" value="Genomic_DNA"/>
</dbReference>
<evidence type="ECO:0000313" key="2">
    <source>
        <dbReference type="EMBL" id="QCP54122.1"/>
    </source>
</evidence>
<gene>
    <name evidence="2" type="ORF">FAZ95_34625</name>
</gene>
<feature type="signal peptide" evidence="1">
    <location>
        <begin position="1"/>
        <end position="28"/>
    </location>
</feature>
<sequence length="430" mass="47857">MFSTTRTTKTLIRIALSCLTAYTVLAHAGQGTTLSSVAPMRGNTSASANFKGSSNGNLPGDTNVSKVNVHTLLYPGHTTKVLVHYLPWWGPSPRGVDVRYRSDDPDQIRRTFTDMTSRGIDGVVVDWYGSQDFVETAWRKSAQILGEFPNLSFSIMVDSGVYKFHRCQGCDLTQTILYYLRPLSKNYFSNPQYLRYSAQPVVFEFGMDAVGDADWAKIQAAFPEILWVHIHKQGFDLDASRGAFAWIDAPAKNSILPSSPASRLTSFYRYAHTEPAKLTVGAAYKGFDDSLAPWGKENPKHIDQSCGETWLRSFYLVNSQYSVKDQLPFLQLITWNDYEEGTALESGIDNCATLSVLRSGKSIDIQLSHASTIDHIVLLRQKGNELFQEFASYPPDTTSIPLPQQSGTYFVQAIGKPFLKNTISNSIVIP</sequence>
<feature type="chain" id="PRO_5020338536" description="Glycosyl hydrolase family 71" evidence="1">
    <location>
        <begin position="29"/>
        <end position="430"/>
    </location>
</feature>
<keyword evidence="3" id="KW-1185">Reference proteome</keyword>
<dbReference type="KEGG" id="tvl:FAZ95_34625"/>
<proteinExistence type="predicted"/>
<evidence type="ECO:0008006" key="4">
    <source>
        <dbReference type="Google" id="ProtNLM"/>
    </source>
</evidence>
<protein>
    <recommendedName>
        <fullName evidence="4">Glycosyl hydrolase family 71</fullName>
    </recommendedName>
</protein>
<dbReference type="AlphaFoldDB" id="A0A4P8IXS9"/>
<dbReference type="Proteomes" id="UP000298656">
    <property type="component" value="Chromosome 2"/>
</dbReference>
<organism evidence="2 3">
    <name type="scientific">Trinickia violacea</name>
    <dbReference type="NCBI Taxonomy" id="2571746"/>
    <lineage>
        <taxon>Bacteria</taxon>
        <taxon>Pseudomonadati</taxon>
        <taxon>Pseudomonadota</taxon>
        <taxon>Betaproteobacteria</taxon>
        <taxon>Burkholderiales</taxon>
        <taxon>Burkholderiaceae</taxon>
        <taxon>Trinickia</taxon>
    </lineage>
</organism>
<name>A0A4P8IXS9_9BURK</name>
<accession>A0A4P8IXS9</accession>